<dbReference type="InterPro" id="IPR052050">
    <property type="entry name" value="SecEffector_AnkRepeat"/>
</dbReference>
<evidence type="ECO:0000313" key="4">
    <source>
        <dbReference type="EMBL" id="WZN64897.1"/>
    </source>
</evidence>
<dbReference type="InterPro" id="IPR036770">
    <property type="entry name" value="Ankyrin_rpt-contain_sf"/>
</dbReference>
<dbReference type="Gene3D" id="1.25.40.20">
    <property type="entry name" value="Ankyrin repeat-containing domain"/>
    <property type="match status" value="1"/>
</dbReference>
<evidence type="ECO:0000256" key="2">
    <source>
        <dbReference type="SAM" id="MobiDB-lite"/>
    </source>
</evidence>
<dbReference type="InterPro" id="IPR028987">
    <property type="entry name" value="ATP_synth_B-like_membr_sf"/>
</dbReference>
<dbReference type="AlphaFoldDB" id="A0AAX4PET3"/>
<gene>
    <name evidence="4" type="ORF">HKI87_10g64540</name>
</gene>
<dbReference type="InterPro" id="IPR001810">
    <property type="entry name" value="F-box_dom"/>
</dbReference>
<feature type="coiled-coil region" evidence="1">
    <location>
        <begin position="55"/>
        <end position="82"/>
    </location>
</feature>
<keyword evidence="1" id="KW-0175">Coiled coil</keyword>
<dbReference type="SUPFAM" id="SSF81573">
    <property type="entry name" value="F1F0 ATP synthase subunit B, membrane domain"/>
    <property type="match status" value="1"/>
</dbReference>
<proteinExistence type="predicted"/>
<dbReference type="PANTHER" id="PTHR46586">
    <property type="entry name" value="ANKYRIN REPEAT-CONTAINING PROTEIN"/>
    <property type="match status" value="1"/>
</dbReference>
<name>A0AAX4PET3_9CHLO</name>
<dbReference type="SUPFAM" id="SSF81383">
    <property type="entry name" value="F-box domain"/>
    <property type="match status" value="1"/>
</dbReference>
<feature type="region of interest" description="Disordered" evidence="2">
    <location>
        <begin position="1"/>
        <end position="36"/>
    </location>
</feature>
<dbReference type="CDD" id="cd09917">
    <property type="entry name" value="F-box_SF"/>
    <property type="match status" value="1"/>
</dbReference>
<dbReference type="Proteomes" id="UP001472866">
    <property type="component" value="Chromosome 10"/>
</dbReference>
<feature type="domain" description="F-box" evidence="3">
    <location>
        <begin position="126"/>
        <end position="164"/>
    </location>
</feature>
<keyword evidence="5" id="KW-1185">Reference proteome</keyword>
<sequence>MGTASSRGRDEMASGAAEPMAKRQKVDEAEEEEDPLVRRREELALGFANARAKGKELGERMVREAKLKRKRLRRKAKKKGKRMVREAKERAILESDRTLTEATLSFGQELRSVCADLEAKNDKLLRRLPPELWQKILHENLHPNDLLALALTCKFFREKTKHLWYMGTTNLNLYRLVVLREIGKVASHSLGWFQWVCDTFGIRPGFSENRPVWSMDRLEGAVYEGDLLNYAAFQGSVEILRWLMEEKGCEPNGGTGRWAGWSGSVEILEYLSGWGYEFDKRVCEEAAREGHLEALKFLRGLDPPCPWDEKTCEVAAKGGHLEVLKWARSEDPPCPWNVLTCSEAAEGGHLEVLKFVRGLDPPCPWTDLTCEWAAKGGHLEVLKWARSQDPPCPWNRGECSWAASFRGHHHIDDWIFDQQEDESDAE</sequence>
<evidence type="ECO:0000313" key="5">
    <source>
        <dbReference type="Proteomes" id="UP001472866"/>
    </source>
</evidence>
<dbReference type="Pfam" id="PF12937">
    <property type="entry name" value="F-box-like"/>
    <property type="match status" value="1"/>
</dbReference>
<accession>A0AAX4PET3</accession>
<dbReference type="EMBL" id="CP151510">
    <property type="protein sequence ID" value="WZN64897.1"/>
    <property type="molecule type" value="Genomic_DNA"/>
</dbReference>
<evidence type="ECO:0000259" key="3">
    <source>
        <dbReference type="Pfam" id="PF12937"/>
    </source>
</evidence>
<reference evidence="4 5" key="1">
    <citation type="submission" date="2024-03" db="EMBL/GenBank/DDBJ databases">
        <title>Complete genome sequence of the green alga Chloropicon roscoffensis RCC1871.</title>
        <authorList>
            <person name="Lemieux C."/>
            <person name="Pombert J.-F."/>
            <person name="Otis C."/>
            <person name="Turmel M."/>
        </authorList>
    </citation>
    <scope>NUCLEOTIDE SEQUENCE [LARGE SCALE GENOMIC DNA]</scope>
    <source>
        <strain evidence="4 5">RCC1871</strain>
    </source>
</reference>
<protein>
    <recommendedName>
        <fullName evidence="3">F-box domain-containing protein</fullName>
    </recommendedName>
</protein>
<organism evidence="4 5">
    <name type="scientific">Chloropicon roscoffensis</name>
    <dbReference type="NCBI Taxonomy" id="1461544"/>
    <lineage>
        <taxon>Eukaryota</taxon>
        <taxon>Viridiplantae</taxon>
        <taxon>Chlorophyta</taxon>
        <taxon>Chloropicophyceae</taxon>
        <taxon>Chloropicales</taxon>
        <taxon>Chloropicaceae</taxon>
        <taxon>Chloropicon</taxon>
    </lineage>
</organism>
<evidence type="ECO:0000256" key="1">
    <source>
        <dbReference type="SAM" id="Coils"/>
    </source>
</evidence>
<dbReference type="SUPFAM" id="SSF48403">
    <property type="entry name" value="Ankyrin repeat"/>
    <property type="match status" value="1"/>
</dbReference>
<dbReference type="PANTHER" id="PTHR46586:SF3">
    <property type="entry name" value="ANKYRIN REPEAT-CONTAINING PROTEIN"/>
    <property type="match status" value="1"/>
</dbReference>
<dbReference type="InterPro" id="IPR036047">
    <property type="entry name" value="F-box-like_dom_sf"/>
</dbReference>